<proteinExistence type="predicted"/>
<dbReference type="RefSeq" id="WP_091711414.1">
    <property type="nucleotide sequence ID" value="NZ_FOSH01000002.1"/>
</dbReference>
<organism evidence="2 3">
    <name type="scientific">Methylophaga sulfidovorans</name>
    <dbReference type="NCBI Taxonomy" id="45496"/>
    <lineage>
        <taxon>Bacteria</taxon>
        <taxon>Pseudomonadati</taxon>
        <taxon>Pseudomonadota</taxon>
        <taxon>Gammaproteobacteria</taxon>
        <taxon>Thiotrichales</taxon>
        <taxon>Piscirickettsiaceae</taxon>
        <taxon>Methylophaga</taxon>
    </lineage>
</organism>
<evidence type="ECO:0000259" key="1">
    <source>
        <dbReference type="Pfam" id="PF14130"/>
    </source>
</evidence>
<dbReference type="GO" id="GO:0004518">
    <property type="term" value="F:nuclease activity"/>
    <property type="evidence" value="ECO:0007669"/>
    <property type="project" value="InterPro"/>
</dbReference>
<reference evidence="3" key="1">
    <citation type="submission" date="2016-10" db="EMBL/GenBank/DDBJ databases">
        <authorList>
            <person name="Varghese N."/>
            <person name="Submissions S."/>
        </authorList>
    </citation>
    <scope>NUCLEOTIDE SEQUENCE [LARGE SCALE GENOMIC DNA]</scope>
    <source>
        <strain evidence="3">DSM 11578</strain>
    </source>
</reference>
<evidence type="ECO:0000313" key="3">
    <source>
        <dbReference type="Proteomes" id="UP000198924"/>
    </source>
</evidence>
<keyword evidence="3" id="KW-1185">Reference proteome</keyword>
<dbReference type="Pfam" id="PF14130">
    <property type="entry name" value="Cap4_nuclease"/>
    <property type="match status" value="1"/>
</dbReference>
<dbReference type="EMBL" id="FOSH01000002">
    <property type="protein sequence ID" value="SFJ83746.1"/>
    <property type="molecule type" value="Genomic_DNA"/>
</dbReference>
<dbReference type="InterPro" id="IPR025382">
    <property type="entry name" value="Cap4-like_endonuclease_dom"/>
</dbReference>
<sequence length="391" mass="44199">MVLETKKPREQSGRDSFGRFRAQCRSAAIAALSILEDRAIDRVYCDLHDDFVIRKQDKNGLGYIFFQVKTNSKQNHNWTLSEILGINSRINDPKKQSNDKLKNSFIGKLLLNTVVFDSNCNNVIFQTNINNSDDVESLIDDIEKGVFANKFSKLLVSKFNDLYSDNIKAPLAEGEIKERISKLQFQTDIQYLKVGDANFIPIAREKIHQYSEIDLGHTESNEILSKLLELVENKSEGVIKDWTSENIEKKAGISVKDLLSILSISSEAYEILSSGGDAKAIKNASIIQRTLSSSGANEEIIKFCSQCKTDWDEWVRNNRHIIQDLDFYTIQSKLKGVIDNVIGSGGVIEFKKLRIPIKEFITDLESEDISYGINEKLALGGLFSEIVRDRS</sequence>
<accession>A0A1I3UP46</accession>
<feature type="domain" description="CD-NTase associated protein 4-like DNA endonuclease" evidence="1">
    <location>
        <begin position="12"/>
        <end position="235"/>
    </location>
</feature>
<dbReference type="STRING" id="45496.SAMN04488079_10212"/>
<dbReference type="OrthoDB" id="6637739at2"/>
<dbReference type="Proteomes" id="UP000198924">
    <property type="component" value="Unassembled WGS sequence"/>
</dbReference>
<dbReference type="AlphaFoldDB" id="A0A1I3UP46"/>
<gene>
    <name evidence="2" type="ORF">SAMN04488079_10212</name>
</gene>
<evidence type="ECO:0000313" key="2">
    <source>
        <dbReference type="EMBL" id="SFJ83746.1"/>
    </source>
</evidence>
<name>A0A1I3UP46_9GAMM</name>
<protein>
    <recommendedName>
        <fullName evidence="1">CD-NTase associated protein 4-like DNA endonuclease domain-containing protein</fullName>
    </recommendedName>
</protein>